<proteinExistence type="predicted"/>
<dbReference type="Pfam" id="PF06097">
    <property type="entry name" value="DUF945"/>
    <property type="match status" value="1"/>
</dbReference>
<name>I7B8L6_PSEPT</name>
<keyword evidence="1" id="KW-0472">Membrane</keyword>
<dbReference type="AlphaFoldDB" id="I7B8L6"/>
<keyword evidence="1" id="KW-0812">Transmembrane</keyword>
<evidence type="ECO:0008006" key="4">
    <source>
        <dbReference type="Google" id="ProtNLM"/>
    </source>
</evidence>
<dbReference type="KEGG" id="ppx:T1E_5739"/>
<organism evidence="2 3">
    <name type="scientific">Pseudomonas putida (strain DOT-T1E)</name>
    <dbReference type="NCBI Taxonomy" id="1196325"/>
    <lineage>
        <taxon>Bacteria</taxon>
        <taxon>Pseudomonadati</taxon>
        <taxon>Pseudomonadota</taxon>
        <taxon>Gammaproteobacteria</taxon>
        <taxon>Pseudomonadales</taxon>
        <taxon>Pseudomonadaceae</taxon>
        <taxon>Pseudomonas</taxon>
    </lineage>
</organism>
<dbReference type="EMBL" id="CP003734">
    <property type="protein sequence ID" value="AFO51560.1"/>
    <property type="molecule type" value="Genomic_DNA"/>
</dbReference>
<gene>
    <name evidence="2" type="ordered locus">T1E_5739</name>
</gene>
<dbReference type="Proteomes" id="UP000006503">
    <property type="component" value="Chromosome"/>
</dbReference>
<protein>
    <recommendedName>
        <fullName evidence="4">DUF945 domain-containing protein</fullName>
    </recommendedName>
</protein>
<feature type="transmembrane region" description="Helical" evidence="1">
    <location>
        <begin position="43"/>
        <end position="63"/>
    </location>
</feature>
<sequence>MAFLELGQHSAQSGVVLFDFCVASGRLRSPYGQQSVLFMKKSVGILSGLAIAIAVATTAGAWYTGKQLPAELDNALARSNAELKKALVSTGGSMSIERVSLEQHLFSSTAQYRLKARDINVGQGEVINFDVGVTDQIEHGPFPWSRVRALKLMPVMAVSNSTLQKDEAVAPLFAAAGEKAPISAQTSLGYGGSVVSQVQLAPLKFDEADGNTFDFSGMQFEVSGDKEGKASKFRGQADRLVMKRVHDDQPPATFELNGLTFGGNLAATAHDAIYVGNVDLALAEAKVTLGPKQQVLLIKGLEQNALQTLDGTDTVGGRAAYKVGDISWDGRAVGKAQMAVSVTSVNAPALQALSKWYQSHLPEFEAASAAGQPVPQIQMDDAEKARFQGDLQKLLAAKPKLAVENLSFKTANGESRFNLSMDLAAPASFDLPPDQLSKQIITEVKGKLSLSKPMIGDLATLQALLDGQTDAQAIAMQSSQAGEMVGMMALQSGMATVQGDDVVSSLHYADGMVDFNGRKMTVEEFAMFMAAHLAALSPQG</sequence>
<evidence type="ECO:0000313" key="2">
    <source>
        <dbReference type="EMBL" id="AFO51560.1"/>
    </source>
</evidence>
<dbReference type="HOGENOM" id="CLU_029683_2_1_6"/>
<reference evidence="3" key="1">
    <citation type="journal article" date="2013" name="Microb. Biotechnol.">
        <title>Metabolic potential of the organic-solvent tolerant Pseudomonas putida DOT-T1E deduced from its annotated genome.</title>
        <authorList>
            <person name="Udaondo Z."/>
            <person name="Molina L."/>
            <person name="Daniels C."/>
            <person name="Gomez M.J."/>
            <person name="Molina-Henares M.A."/>
            <person name="Matilla M.A."/>
            <person name="Roca A."/>
            <person name="Fernandez M."/>
            <person name="Duque E."/>
            <person name="Segura A."/>
            <person name="Ramos J.L."/>
        </authorList>
    </citation>
    <scope>NUCLEOTIDE SEQUENCE [LARGE SCALE GENOMIC DNA]</scope>
    <source>
        <strain evidence="3">DOT-T1E</strain>
    </source>
</reference>
<accession>I7B8L6</accession>
<evidence type="ECO:0000256" key="1">
    <source>
        <dbReference type="SAM" id="Phobius"/>
    </source>
</evidence>
<keyword evidence="1" id="KW-1133">Transmembrane helix</keyword>
<evidence type="ECO:0000313" key="3">
    <source>
        <dbReference type="Proteomes" id="UP000006503"/>
    </source>
</evidence>
<dbReference type="InterPro" id="IPR010352">
    <property type="entry name" value="DUF945"/>
</dbReference>
<dbReference type="PATRIC" id="fig|1196325.3.peg.5700"/>